<keyword evidence="1" id="KW-0472">Membrane</keyword>
<keyword evidence="3" id="KW-1185">Reference proteome</keyword>
<organism evidence="2 3">
    <name type="scientific">Mucilaginibacter ginsenosidivorax</name>
    <dbReference type="NCBI Taxonomy" id="862126"/>
    <lineage>
        <taxon>Bacteria</taxon>
        <taxon>Pseudomonadati</taxon>
        <taxon>Bacteroidota</taxon>
        <taxon>Sphingobacteriia</taxon>
        <taxon>Sphingobacteriales</taxon>
        <taxon>Sphingobacteriaceae</taxon>
        <taxon>Mucilaginibacter</taxon>
    </lineage>
</organism>
<dbReference type="PROSITE" id="PS51257">
    <property type="entry name" value="PROKAR_LIPOPROTEIN"/>
    <property type="match status" value="1"/>
</dbReference>
<reference evidence="2 3" key="1">
    <citation type="journal article" date="2013" name="J. Microbiol.">
        <title>Mucilaginibacter ginsenosidivorax sp. nov., with ginsenoside converting activity isolated from sediment.</title>
        <authorList>
            <person name="Kim J.K."/>
            <person name="Choi T.E."/>
            <person name="Liu Q.M."/>
            <person name="Park H.Y."/>
            <person name="Yi T.H."/>
            <person name="Yoon M.H."/>
            <person name="Kim S.C."/>
            <person name="Im W.T."/>
        </authorList>
    </citation>
    <scope>NUCLEOTIDE SEQUENCE [LARGE SCALE GENOMIC DNA]</scope>
    <source>
        <strain evidence="2 3">KHI28</strain>
    </source>
</reference>
<dbReference type="RefSeq" id="WP_147051727.1">
    <property type="nucleotide sequence ID" value="NZ_CP042437.1"/>
</dbReference>
<feature type="transmembrane region" description="Helical" evidence="1">
    <location>
        <begin position="198"/>
        <end position="216"/>
    </location>
</feature>
<evidence type="ECO:0000313" key="3">
    <source>
        <dbReference type="Proteomes" id="UP000321362"/>
    </source>
</evidence>
<dbReference type="EMBL" id="CP042437">
    <property type="protein sequence ID" value="QEC74570.1"/>
    <property type="molecule type" value="Genomic_DNA"/>
</dbReference>
<feature type="transmembrane region" description="Helical" evidence="1">
    <location>
        <begin position="264"/>
        <end position="284"/>
    </location>
</feature>
<feature type="transmembrane region" description="Helical" evidence="1">
    <location>
        <begin position="110"/>
        <end position="129"/>
    </location>
</feature>
<name>A0A5B8VT03_9SPHI</name>
<feature type="transmembrane region" description="Helical" evidence="1">
    <location>
        <begin position="325"/>
        <end position="355"/>
    </location>
</feature>
<accession>A0A5B8VT03</accession>
<feature type="transmembrane region" description="Helical" evidence="1">
    <location>
        <begin position="48"/>
        <end position="71"/>
    </location>
</feature>
<keyword evidence="1" id="KW-0812">Transmembrane</keyword>
<keyword evidence="1" id="KW-1133">Transmembrane helix</keyword>
<dbReference type="AlphaFoldDB" id="A0A5B8VT03"/>
<feature type="transmembrane region" description="Helical" evidence="1">
    <location>
        <begin position="135"/>
        <end position="154"/>
    </location>
</feature>
<feature type="transmembrane region" description="Helical" evidence="1">
    <location>
        <begin position="290"/>
        <end position="313"/>
    </location>
</feature>
<gene>
    <name evidence="2" type="ORF">FSB76_00870</name>
</gene>
<protein>
    <submittedName>
        <fullName evidence="2">Uncharacterized protein</fullName>
    </submittedName>
</protein>
<feature type="transmembrane region" description="Helical" evidence="1">
    <location>
        <begin position="12"/>
        <end position="42"/>
    </location>
</feature>
<sequence length="370" mass="43229">MKQPLSNVLVKIFAFGFYQVHAPILFFAFFILVGCVPGNMLISYHESLMLAMCSSPVMLLVVVGGWLLYVFKSWHYVSVQLLAPEKQFLFYSSNALSRNHQLKSWACTQAIILSPVIIYAIIAVCVGMVHHYYLLPAAMILFLVVMIWCSALIYTRILNRLVDGSSQSFLLKLSSKWRKPYFSLYIYYVFDKLKVQYFVTKALSWLIITGVFYLFADVKNDLRLAGIAILAVITAHVVLIFEAHRFEETRLSFSRNLPYSRFRLFLNFAGVYFFMLIPESVWLFNRFIPLMAVELLLAGLSIAMLFHCMLYWFGLNMDKYIQWILALFIVLFWVIMFHLLWVLIPLNLAVAYLFFYFNYYNYQGMVVKDE</sequence>
<proteinExistence type="predicted"/>
<evidence type="ECO:0000313" key="2">
    <source>
        <dbReference type="EMBL" id="QEC74570.1"/>
    </source>
</evidence>
<feature type="transmembrane region" description="Helical" evidence="1">
    <location>
        <begin position="222"/>
        <end position="243"/>
    </location>
</feature>
<dbReference type="Proteomes" id="UP000321362">
    <property type="component" value="Chromosome"/>
</dbReference>
<evidence type="ECO:0000256" key="1">
    <source>
        <dbReference type="SAM" id="Phobius"/>
    </source>
</evidence>
<dbReference type="OrthoDB" id="628904at2"/>
<dbReference type="KEGG" id="mgk:FSB76_00870"/>